<dbReference type="Gene3D" id="2.40.420.20">
    <property type="match status" value="1"/>
</dbReference>
<keyword evidence="7" id="KW-1185">Reference proteome</keyword>
<sequence>MNESTVRRDEGRVPGSGAGVCRALVLLGLVVFSGCNRGGPEVPTAQGQPVQGQQAQGQQAPMVLGPEDVVRVEQRQLQNGPVLSGTLQARRAATMRAEAQGAILEMAVEQGQEVKKGQLLARIDDTSLRDQVLAARTAVRVARNGVQVARSEEARNRTLANQGVITQRDLEQAVLARNQAQAQLSEAEARLALARQQLGRTRIVAPFDGVVSERRASAGDIVQPGTALYTVIDPTSLRLEASVPASQLEMLKPGARVDFNVGGFGDRTFAGEIERINPAVDPATGQVRLYVALPNTEQALLTGLFAEGRVAAVQRQVAAVPTSAVNLRAEPPTVMRVKDGHVEQVPVTLGMTDELARMVELRSGVQAGDVLLRGSAQELAEGTPVQVRVPEQPQESEPGVGGGGTAQEPQQLTPR</sequence>
<feature type="coiled-coil region" evidence="2">
    <location>
        <begin position="170"/>
        <end position="197"/>
    </location>
</feature>
<evidence type="ECO:0000259" key="5">
    <source>
        <dbReference type="Pfam" id="PF25954"/>
    </source>
</evidence>
<gene>
    <name evidence="6" type="ORF">F0U60_04885</name>
</gene>
<accession>A0ABY9WRA1</accession>
<dbReference type="PROSITE" id="PS51257">
    <property type="entry name" value="PROKAR_LIPOPROTEIN"/>
    <property type="match status" value="1"/>
</dbReference>
<comment type="similarity">
    <text evidence="1">Belongs to the membrane fusion protein (MFP) (TC 8.A.1) family.</text>
</comment>
<dbReference type="EMBL" id="CP043494">
    <property type="protein sequence ID" value="WNG43506.1"/>
    <property type="molecule type" value="Genomic_DNA"/>
</dbReference>
<protein>
    <submittedName>
        <fullName evidence="6">Efflux RND transporter periplasmic adaptor subunit</fullName>
    </submittedName>
</protein>
<evidence type="ECO:0000256" key="3">
    <source>
        <dbReference type="SAM" id="MobiDB-lite"/>
    </source>
</evidence>
<proteinExistence type="inferred from homology"/>
<dbReference type="PANTHER" id="PTHR30469:SF15">
    <property type="entry name" value="HLYD FAMILY OF SECRETION PROTEINS"/>
    <property type="match status" value="1"/>
</dbReference>
<evidence type="ECO:0000256" key="1">
    <source>
        <dbReference type="ARBA" id="ARBA00009477"/>
    </source>
</evidence>
<dbReference type="SUPFAM" id="SSF111369">
    <property type="entry name" value="HlyD-like secretion proteins"/>
    <property type="match status" value="1"/>
</dbReference>
<dbReference type="InterPro" id="IPR058792">
    <property type="entry name" value="Beta-barrel_RND_2"/>
</dbReference>
<dbReference type="Proteomes" id="UP001611383">
    <property type="component" value="Chromosome"/>
</dbReference>
<dbReference type="RefSeq" id="WP_395814587.1">
    <property type="nucleotide sequence ID" value="NZ_CP043494.1"/>
</dbReference>
<feature type="region of interest" description="Disordered" evidence="3">
    <location>
        <begin position="379"/>
        <end position="415"/>
    </location>
</feature>
<dbReference type="Gene3D" id="1.10.287.470">
    <property type="entry name" value="Helix hairpin bin"/>
    <property type="match status" value="1"/>
</dbReference>
<dbReference type="PANTHER" id="PTHR30469">
    <property type="entry name" value="MULTIDRUG RESISTANCE PROTEIN MDTA"/>
    <property type="match status" value="1"/>
</dbReference>
<feature type="domain" description="CusB-like beta-barrel" evidence="5">
    <location>
        <begin position="239"/>
        <end position="312"/>
    </location>
</feature>
<name>A0ABY9WRA1_9BACT</name>
<evidence type="ECO:0000313" key="6">
    <source>
        <dbReference type="EMBL" id="WNG43506.1"/>
    </source>
</evidence>
<reference evidence="6 7" key="1">
    <citation type="submission" date="2019-08" db="EMBL/GenBank/DDBJ databases">
        <title>Archangium and Cystobacter genomes.</title>
        <authorList>
            <person name="Chen I.-C.K."/>
            <person name="Wielgoss S."/>
        </authorList>
    </citation>
    <scope>NUCLEOTIDE SEQUENCE [LARGE SCALE GENOMIC DNA]</scope>
    <source>
        <strain evidence="6 7">Cbm 6</strain>
    </source>
</reference>
<dbReference type="NCBIfam" id="TIGR01730">
    <property type="entry name" value="RND_mfp"/>
    <property type="match status" value="1"/>
</dbReference>
<organism evidence="6 7">
    <name type="scientific">Archangium minus</name>
    <dbReference type="NCBI Taxonomy" id="83450"/>
    <lineage>
        <taxon>Bacteria</taxon>
        <taxon>Pseudomonadati</taxon>
        <taxon>Myxococcota</taxon>
        <taxon>Myxococcia</taxon>
        <taxon>Myxococcales</taxon>
        <taxon>Cystobacterineae</taxon>
        <taxon>Archangiaceae</taxon>
        <taxon>Archangium</taxon>
    </lineage>
</organism>
<evidence type="ECO:0000259" key="4">
    <source>
        <dbReference type="Pfam" id="PF25917"/>
    </source>
</evidence>
<feature type="domain" description="Multidrug resistance protein MdtA-like barrel-sandwich hybrid" evidence="4">
    <location>
        <begin position="91"/>
        <end position="232"/>
    </location>
</feature>
<dbReference type="Pfam" id="PF25917">
    <property type="entry name" value="BSH_RND"/>
    <property type="match status" value="1"/>
</dbReference>
<evidence type="ECO:0000256" key="2">
    <source>
        <dbReference type="SAM" id="Coils"/>
    </source>
</evidence>
<dbReference type="Gene3D" id="2.40.50.100">
    <property type="match status" value="1"/>
</dbReference>
<keyword evidence="2" id="KW-0175">Coiled coil</keyword>
<dbReference type="Gene3D" id="2.40.30.170">
    <property type="match status" value="1"/>
</dbReference>
<dbReference type="InterPro" id="IPR058625">
    <property type="entry name" value="MdtA-like_BSH"/>
</dbReference>
<dbReference type="InterPro" id="IPR006143">
    <property type="entry name" value="RND_pump_MFP"/>
</dbReference>
<evidence type="ECO:0000313" key="7">
    <source>
        <dbReference type="Proteomes" id="UP001611383"/>
    </source>
</evidence>
<dbReference type="Pfam" id="PF25954">
    <property type="entry name" value="Beta-barrel_RND_2"/>
    <property type="match status" value="1"/>
</dbReference>